<comment type="similarity">
    <text evidence="1">Belongs to the amidase family.</text>
</comment>
<dbReference type="EMBL" id="JACDQQ010002197">
    <property type="protein sequence ID" value="MBA0087809.1"/>
    <property type="molecule type" value="Genomic_DNA"/>
</dbReference>
<dbReference type="GO" id="GO:0003824">
    <property type="term" value="F:catalytic activity"/>
    <property type="evidence" value="ECO:0007669"/>
    <property type="project" value="InterPro"/>
</dbReference>
<proteinExistence type="inferred from homology"/>
<protein>
    <recommendedName>
        <fullName evidence="2">Amidase domain-containing protein</fullName>
    </recommendedName>
</protein>
<dbReference type="InterPro" id="IPR000120">
    <property type="entry name" value="Amidase"/>
</dbReference>
<dbReference type="Proteomes" id="UP000567293">
    <property type="component" value="Unassembled WGS sequence"/>
</dbReference>
<evidence type="ECO:0000259" key="2">
    <source>
        <dbReference type="Pfam" id="PF01425"/>
    </source>
</evidence>
<dbReference type="Pfam" id="PF01425">
    <property type="entry name" value="Amidase"/>
    <property type="match status" value="1"/>
</dbReference>
<dbReference type="Gene3D" id="3.90.1300.10">
    <property type="entry name" value="Amidase signature (AS) domain"/>
    <property type="match status" value="1"/>
</dbReference>
<accession>A0A7V8SZ54</accession>
<feature type="domain" description="Amidase" evidence="2">
    <location>
        <begin position="32"/>
        <end position="130"/>
    </location>
</feature>
<feature type="non-terminal residue" evidence="3">
    <location>
        <position position="1"/>
    </location>
</feature>
<name>A0A7V8SZ54_9BACT</name>
<dbReference type="SUPFAM" id="SSF75304">
    <property type="entry name" value="Amidase signature (AS) enzymes"/>
    <property type="match status" value="1"/>
</dbReference>
<sequence length="154" mass="16618">SLIVQVESAASFRPLIRSGKISELSDPLGQISGYLNEQYSAADYGQALKVREILQRKMDRIFESFDVLVAPSQPVPATPLTLNLETGLAFPDPLGAIGNLCGLPALSVPCGFTEKNLPIGLGFVAGAGDDIAAIQAARTFQQHTDWHRRHPKIH</sequence>
<evidence type="ECO:0000313" key="4">
    <source>
        <dbReference type="Proteomes" id="UP000567293"/>
    </source>
</evidence>
<evidence type="ECO:0000256" key="1">
    <source>
        <dbReference type="ARBA" id="ARBA00009199"/>
    </source>
</evidence>
<dbReference type="PANTHER" id="PTHR11895:SF7">
    <property type="entry name" value="GLUTAMYL-TRNA(GLN) AMIDOTRANSFERASE SUBUNIT A, MITOCHONDRIAL"/>
    <property type="match status" value="1"/>
</dbReference>
<reference evidence="3" key="1">
    <citation type="submission" date="2020-06" db="EMBL/GenBank/DDBJ databases">
        <title>Legume-microbial interactions unlock mineral nutrients during tropical forest succession.</title>
        <authorList>
            <person name="Epihov D.Z."/>
        </authorList>
    </citation>
    <scope>NUCLEOTIDE SEQUENCE [LARGE SCALE GENOMIC DNA]</scope>
    <source>
        <strain evidence="3">Pan2503</strain>
    </source>
</reference>
<dbReference type="AlphaFoldDB" id="A0A7V8SZ54"/>
<keyword evidence="4" id="KW-1185">Reference proteome</keyword>
<comment type="caution">
    <text evidence="3">The sequence shown here is derived from an EMBL/GenBank/DDBJ whole genome shotgun (WGS) entry which is preliminary data.</text>
</comment>
<dbReference type="InterPro" id="IPR023631">
    <property type="entry name" value="Amidase_dom"/>
</dbReference>
<organism evidence="3 4">
    <name type="scientific">Candidatus Acidiferrum panamense</name>
    <dbReference type="NCBI Taxonomy" id="2741543"/>
    <lineage>
        <taxon>Bacteria</taxon>
        <taxon>Pseudomonadati</taxon>
        <taxon>Acidobacteriota</taxon>
        <taxon>Terriglobia</taxon>
        <taxon>Candidatus Acidiferrales</taxon>
        <taxon>Candidatus Acidiferrum</taxon>
    </lineage>
</organism>
<evidence type="ECO:0000313" key="3">
    <source>
        <dbReference type="EMBL" id="MBA0087809.1"/>
    </source>
</evidence>
<gene>
    <name evidence="3" type="ORF">HRJ53_22715</name>
</gene>
<dbReference type="InterPro" id="IPR036928">
    <property type="entry name" value="AS_sf"/>
</dbReference>
<dbReference type="PANTHER" id="PTHR11895">
    <property type="entry name" value="TRANSAMIDASE"/>
    <property type="match status" value="1"/>
</dbReference>